<feature type="chain" id="PRO_5016305725" evidence="2">
    <location>
        <begin position="21"/>
        <end position="383"/>
    </location>
</feature>
<feature type="compositionally biased region" description="Gly residues" evidence="1">
    <location>
        <begin position="374"/>
        <end position="383"/>
    </location>
</feature>
<feature type="signal peptide" evidence="2">
    <location>
        <begin position="1"/>
        <end position="20"/>
    </location>
</feature>
<evidence type="ECO:0000313" key="3">
    <source>
        <dbReference type="EMBL" id="RAR70080.1"/>
    </source>
</evidence>
<gene>
    <name evidence="3" type="ORF">CLV55_11369</name>
</gene>
<reference evidence="3 4" key="1">
    <citation type="submission" date="2018-06" db="EMBL/GenBank/DDBJ databases">
        <title>Genomic Encyclopedia of Archaeal and Bacterial Type Strains, Phase II (KMG-II): from individual species to whole genera.</title>
        <authorList>
            <person name="Goeker M."/>
        </authorList>
    </citation>
    <scope>NUCLEOTIDE SEQUENCE [LARGE SCALE GENOMIC DNA]</scope>
    <source>
        <strain evidence="3 4">DSM 25663</strain>
    </source>
</reference>
<proteinExistence type="predicted"/>
<comment type="caution">
    <text evidence="3">The sequence shown here is derived from an EMBL/GenBank/DDBJ whole genome shotgun (WGS) entry which is preliminary data.</text>
</comment>
<evidence type="ECO:0000256" key="1">
    <source>
        <dbReference type="SAM" id="MobiDB-lite"/>
    </source>
</evidence>
<dbReference type="AlphaFoldDB" id="A0A328Y8Z9"/>
<dbReference type="OrthoDB" id="939585at2"/>
<dbReference type="EMBL" id="QLSZ01000013">
    <property type="protein sequence ID" value="RAR70080.1"/>
    <property type="molecule type" value="Genomic_DNA"/>
</dbReference>
<evidence type="ECO:0000313" key="4">
    <source>
        <dbReference type="Proteomes" id="UP000248840"/>
    </source>
</evidence>
<accession>A0A328Y8Z9</accession>
<evidence type="ECO:0000256" key="2">
    <source>
        <dbReference type="SAM" id="SignalP"/>
    </source>
</evidence>
<feature type="compositionally biased region" description="Basic and acidic residues" evidence="1">
    <location>
        <begin position="279"/>
        <end position="290"/>
    </location>
</feature>
<organism evidence="3 4">
    <name type="scientific">Flavobacterium aciduliphilum</name>
    <dbReference type="NCBI Taxonomy" id="1101402"/>
    <lineage>
        <taxon>Bacteria</taxon>
        <taxon>Pseudomonadati</taxon>
        <taxon>Bacteroidota</taxon>
        <taxon>Flavobacteriia</taxon>
        <taxon>Flavobacteriales</taxon>
        <taxon>Flavobacteriaceae</taxon>
        <taxon>Flavobacterium</taxon>
    </lineage>
</organism>
<keyword evidence="4" id="KW-1185">Reference proteome</keyword>
<feature type="region of interest" description="Disordered" evidence="1">
    <location>
        <begin position="257"/>
        <end position="383"/>
    </location>
</feature>
<dbReference type="RefSeq" id="WP_112114042.1">
    <property type="nucleotide sequence ID" value="NZ_QLSZ01000013.1"/>
</dbReference>
<feature type="compositionally biased region" description="Polar residues" evidence="1">
    <location>
        <begin position="292"/>
        <end position="367"/>
    </location>
</feature>
<feature type="compositionally biased region" description="Polar residues" evidence="1">
    <location>
        <begin position="257"/>
        <end position="278"/>
    </location>
</feature>
<dbReference type="Proteomes" id="UP000248840">
    <property type="component" value="Unassembled WGS sequence"/>
</dbReference>
<keyword evidence="2" id="KW-0732">Signal</keyword>
<name>A0A328Y8Z9_9FLAO</name>
<sequence>MKTTGILSLIFSLFFAQTFAQNNLSVTPTSSEISDNLDLRAVASLFGDSKDLADFEYRLNDPKTQISNLDLNNDNQVDYLRVVESIEKNVHIVVIQAVLGQNQYQDVATIEIEPSNNNQAQIQVVGNSYLYGANYIYEPVYVSTPLLCSYFWTPNYRPYFSNWYWGYYPAYYYAWSPYPIFRYRYHIGLCINFNYQYHYVNFRICGWAYALYYGRRGNYCEMMFPMRAFEYRNRGFSNRYELDQTRPRHDVAYGDINTTMNQGPRNFDNPRTNSFNTPRHSDEGLYHENPRNFYNTSNQAIHDTPRSTYINNPRNSDNNPPIYNTPRPSYNFNPRPSTYNNTPRNTPNINSSPRGERSNLNNGSVRTNFERIGGSRGSFGGRR</sequence>
<protein>
    <submittedName>
        <fullName evidence="3">Uncharacterized protein</fullName>
    </submittedName>
</protein>